<dbReference type="PRINTS" id="PR00385">
    <property type="entry name" value="P450"/>
</dbReference>
<dbReference type="InterPro" id="IPR050364">
    <property type="entry name" value="Cytochrome_P450_fung"/>
</dbReference>
<evidence type="ECO:0000256" key="5">
    <source>
        <dbReference type="ARBA" id="ARBA00022723"/>
    </source>
</evidence>
<evidence type="ECO:0000256" key="10">
    <source>
        <dbReference type="RuleBase" id="RU000461"/>
    </source>
</evidence>
<evidence type="ECO:0000256" key="8">
    <source>
        <dbReference type="ARBA" id="ARBA00023033"/>
    </source>
</evidence>
<keyword evidence="8 10" id="KW-0503">Monooxygenase</keyword>
<comment type="cofactor">
    <cofactor evidence="1 9">
        <name>heme</name>
        <dbReference type="ChEBI" id="CHEBI:30413"/>
    </cofactor>
</comment>
<keyword evidence="6 10" id="KW-0560">Oxidoreductase</keyword>
<dbReference type="InterPro" id="IPR036396">
    <property type="entry name" value="Cyt_P450_sf"/>
</dbReference>
<gene>
    <name evidence="11" type="ORF">M404DRAFT_865188</name>
</gene>
<protein>
    <recommendedName>
        <fullName evidence="13">Cytochrome P450</fullName>
    </recommendedName>
</protein>
<dbReference type="InParanoid" id="A0A0C3NA62"/>
<evidence type="ECO:0000256" key="4">
    <source>
        <dbReference type="ARBA" id="ARBA00022617"/>
    </source>
</evidence>
<keyword evidence="4 9" id="KW-0349">Heme</keyword>
<reference evidence="12" key="2">
    <citation type="submission" date="2015-01" db="EMBL/GenBank/DDBJ databases">
        <title>Evolutionary Origins and Diversification of the Mycorrhizal Mutualists.</title>
        <authorList>
            <consortium name="DOE Joint Genome Institute"/>
            <consortium name="Mycorrhizal Genomics Consortium"/>
            <person name="Kohler A."/>
            <person name="Kuo A."/>
            <person name="Nagy L.G."/>
            <person name="Floudas D."/>
            <person name="Copeland A."/>
            <person name="Barry K.W."/>
            <person name="Cichocki N."/>
            <person name="Veneault-Fourrey C."/>
            <person name="LaButti K."/>
            <person name="Lindquist E.A."/>
            <person name="Lipzen A."/>
            <person name="Lundell T."/>
            <person name="Morin E."/>
            <person name="Murat C."/>
            <person name="Riley R."/>
            <person name="Ohm R."/>
            <person name="Sun H."/>
            <person name="Tunlid A."/>
            <person name="Henrissat B."/>
            <person name="Grigoriev I.V."/>
            <person name="Hibbett D.S."/>
            <person name="Martin F."/>
        </authorList>
    </citation>
    <scope>NUCLEOTIDE SEQUENCE [LARGE SCALE GENOMIC DNA]</scope>
    <source>
        <strain evidence="12">Marx 270</strain>
    </source>
</reference>
<evidence type="ECO:0000256" key="3">
    <source>
        <dbReference type="ARBA" id="ARBA00010617"/>
    </source>
</evidence>
<dbReference type="PRINTS" id="PR00463">
    <property type="entry name" value="EP450I"/>
</dbReference>
<evidence type="ECO:0000256" key="2">
    <source>
        <dbReference type="ARBA" id="ARBA00005179"/>
    </source>
</evidence>
<dbReference type="InterPro" id="IPR017972">
    <property type="entry name" value="Cyt_P450_CS"/>
</dbReference>
<name>A0A0C3NA62_PISTI</name>
<dbReference type="HOGENOM" id="CLU_001570_2_3_1"/>
<dbReference type="CDD" id="cd11065">
    <property type="entry name" value="CYP64-like"/>
    <property type="match status" value="1"/>
</dbReference>
<dbReference type="SUPFAM" id="SSF48264">
    <property type="entry name" value="Cytochrome P450"/>
    <property type="match status" value="1"/>
</dbReference>
<keyword evidence="5 9" id="KW-0479">Metal-binding</keyword>
<dbReference type="Pfam" id="PF00067">
    <property type="entry name" value="p450"/>
    <property type="match status" value="1"/>
</dbReference>
<feature type="binding site" description="axial binding residue" evidence="9">
    <location>
        <position position="470"/>
    </location>
    <ligand>
        <name>heme</name>
        <dbReference type="ChEBI" id="CHEBI:30413"/>
    </ligand>
    <ligandPart>
        <name>Fe</name>
        <dbReference type="ChEBI" id="CHEBI:18248"/>
    </ligandPart>
</feature>
<dbReference type="Proteomes" id="UP000054217">
    <property type="component" value="Unassembled WGS sequence"/>
</dbReference>
<dbReference type="GO" id="GO:0020037">
    <property type="term" value="F:heme binding"/>
    <property type="evidence" value="ECO:0007669"/>
    <property type="project" value="InterPro"/>
</dbReference>
<reference evidence="11 12" key="1">
    <citation type="submission" date="2014-04" db="EMBL/GenBank/DDBJ databases">
        <authorList>
            <consortium name="DOE Joint Genome Institute"/>
            <person name="Kuo A."/>
            <person name="Kohler A."/>
            <person name="Costa M.D."/>
            <person name="Nagy L.G."/>
            <person name="Floudas D."/>
            <person name="Copeland A."/>
            <person name="Barry K.W."/>
            <person name="Cichocki N."/>
            <person name="Veneault-Fourrey C."/>
            <person name="LaButti K."/>
            <person name="Lindquist E.A."/>
            <person name="Lipzen A."/>
            <person name="Lundell T."/>
            <person name="Morin E."/>
            <person name="Murat C."/>
            <person name="Sun H."/>
            <person name="Tunlid A."/>
            <person name="Henrissat B."/>
            <person name="Grigoriev I.V."/>
            <person name="Hibbett D.S."/>
            <person name="Martin F."/>
            <person name="Nordberg H.P."/>
            <person name="Cantor M.N."/>
            <person name="Hua S.X."/>
        </authorList>
    </citation>
    <scope>NUCLEOTIDE SEQUENCE [LARGE SCALE GENOMIC DNA]</scope>
    <source>
        <strain evidence="11 12">Marx 270</strain>
    </source>
</reference>
<comment type="similarity">
    <text evidence="3 10">Belongs to the cytochrome P450 family.</text>
</comment>
<evidence type="ECO:0000256" key="1">
    <source>
        <dbReference type="ARBA" id="ARBA00001971"/>
    </source>
</evidence>
<dbReference type="EMBL" id="KN832020">
    <property type="protein sequence ID" value="KIN97999.1"/>
    <property type="molecule type" value="Genomic_DNA"/>
</dbReference>
<accession>A0A0C3NA62</accession>
<evidence type="ECO:0000313" key="12">
    <source>
        <dbReference type="Proteomes" id="UP000054217"/>
    </source>
</evidence>
<dbReference type="PANTHER" id="PTHR46300:SF7">
    <property type="entry name" value="P450, PUTATIVE (EUROFUNG)-RELATED"/>
    <property type="match status" value="1"/>
</dbReference>
<dbReference type="InterPro" id="IPR002401">
    <property type="entry name" value="Cyt_P450_E_grp-I"/>
</dbReference>
<evidence type="ECO:0000256" key="6">
    <source>
        <dbReference type="ARBA" id="ARBA00023002"/>
    </source>
</evidence>
<comment type="pathway">
    <text evidence="2">Secondary metabolite biosynthesis.</text>
</comment>
<dbReference type="PANTHER" id="PTHR46300">
    <property type="entry name" value="P450, PUTATIVE (EUROFUNG)-RELATED-RELATED"/>
    <property type="match status" value="1"/>
</dbReference>
<dbReference type="GO" id="GO:0016705">
    <property type="term" value="F:oxidoreductase activity, acting on paired donors, with incorporation or reduction of molecular oxygen"/>
    <property type="evidence" value="ECO:0007669"/>
    <property type="project" value="InterPro"/>
</dbReference>
<sequence>MCLLLARMTRKRLDIKRLLTRCQWTHKILFSLGSGPFSTPRRLVILLHNSTTTLFCLSVAILTAYTCRRRKPLPPGPPRSFFTGHLREIPRAYPWKTYQQWSQKWGNVIFLRLFGRDIVVFNGAQIAEDLLEKRSKIYADRPTWAMADLIGRQDNVGFTYYNEKLRTARRLLHSGLGLQTTHGIEPGLGASVEKVAHLFCFLSEFRSSLIYCRHVASVFVRFTYGSDATEEYVHLAEEIAQHTGLALQPGWAVDSFPFLTILPSWLPGMGFKRWAKMAREKFYQCTRVPYLLTRFAVLNDTASPSYVADNLKAIFDGSNPADENILMASAGSIYGAGTDTTAAFLFSFFLLMTVHQDVQKRAQDEIMSLLGSSRLPTLEDQHRLPYIEALIREIHRYNPVVNLVSHSPLVDDEYEGYRIPRKAWVLCNVWSMTHDATLYSDVDMFYPERHLDFTATDPRRFTFGFGRRACPGVHFANAHTFLVISRVLALFRILPPISPDGTEQVPTVGFTSSFASQPLPFTCRLQVRDQELKDVL</sequence>
<evidence type="ECO:0000256" key="9">
    <source>
        <dbReference type="PIRSR" id="PIRSR602401-1"/>
    </source>
</evidence>
<dbReference type="AlphaFoldDB" id="A0A0C3NA62"/>
<dbReference type="Gene3D" id="1.10.630.10">
    <property type="entry name" value="Cytochrome P450"/>
    <property type="match status" value="1"/>
</dbReference>
<evidence type="ECO:0000256" key="7">
    <source>
        <dbReference type="ARBA" id="ARBA00023004"/>
    </source>
</evidence>
<evidence type="ECO:0000313" key="11">
    <source>
        <dbReference type="EMBL" id="KIN97999.1"/>
    </source>
</evidence>
<dbReference type="GO" id="GO:0004497">
    <property type="term" value="F:monooxygenase activity"/>
    <property type="evidence" value="ECO:0007669"/>
    <property type="project" value="UniProtKB-KW"/>
</dbReference>
<dbReference type="GO" id="GO:0005506">
    <property type="term" value="F:iron ion binding"/>
    <property type="evidence" value="ECO:0007669"/>
    <property type="project" value="InterPro"/>
</dbReference>
<proteinExistence type="inferred from homology"/>
<keyword evidence="12" id="KW-1185">Reference proteome</keyword>
<evidence type="ECO:0008006" key="13">
    <source>
        <dbReference type="Google" id="ProtNLM"/>
    </source>
</evidence>
<dbReference type="PROSITE" id="PS00086">
    <property type="entry name" value="CYTOCHROME_P450"/>
    <property type="match status" value="1"/>
</dbReference>
<keyword evidence="7 9" id="KW-0408">Iron</keyword>
<dbReference type="STRING" id="870435.A0A0C3NA62"/>
<organism evidence="11 12">
    <name type="scientific">Pisolithus tinctorius Marx 270</name>
    <dbReference type="NCBI Taxonomy" id="870435"/>
    <lineage>
        <taxon>Eukaryota</taxon>
        <taxon>Fungi</taxon>
        <taxon>Dikarya</taxon>
        <taxon>Basidiomycota</taxon>
        <taxon>Agaricomycotina</taxon>
        <taxon>Agaricomycetes</taxon>
        <taxon>Agaricomycetidae</taxon>
        <taxon>Boletales</taxon>
        <taxon>Sclerodermatineae</taxon>
        <taxon>Pisolithaceae</taxon>
        <taxon>Pisolithus</taxon>
    </lineage>
</organism>
<dbReference type="InterPro" id="IPR001128">
    <property type="entry name" value="Cyt_P450"/>
</dbReference>
<dbReference type="OrthoDB" id="2789670at2759"/>